<sequence length="205" mass="23182">MITLAVNSCAESSKKALQLIYDQSMQKGLKLLHIKPQDTSVYFNNKRIPLRNYINTLQDKEAPDLLVVELTKEGIEKAIYEKIKFNVALFFDKPLTKHILSKNGIYTRLFKLIQATYYIIPETYHHKNQKYITYGWSEAANISASSAELQVDGSLSLQCCVNPSEVIPEGTLDVLREFTVEVPFNNVEAALAGIATMMIYGIEIN</sequence>
<reference evidence="1" key="1">
    <citation type="journal article" date="2023" name="Int. J. Syst. Evol. Microbiol.">
        <title>&lt;i&gt;Holtiella tumoricola&lt;/i&gt; gen. nov. sp. nov., isolated from a human clinical sample.</title>
        <authorList>
            <person name="Allen-Vercoe E."/>
            <person name="Daigneault M.C."/>
            <person name="Vancuren S.J."/>
            <person name="Cochrane K."/>
            <person name="O'Neal L.L."/>
            <person name="Sankaranarayanan K."/>
            <person name="Lawson P.A."/>
        </authorList>
    </citation>
    <scope>NUCLEOTIDE SEQUENCE</scope>
    <source>
        <strain evidence="1">CC70A</strain>
    </source>
</reference>
<name>A0AA42DWR8_9FIRM</name>
<organism evidence="1 2">
    <name type="scientific">Holtiella tumoricola</name>
    <dbReference type="NCBI Taxonomy" id="3018743"/>
    <lineage>
        <taxon>Bacteria</taxon>
        <taxon>Bacillati</taxon>
        <taxon>Bacillota</taxon>
        <taxon>Clostridia</taxon>
        <taxon>Lachnospirales</taxon>
        <taxon>Cellulosilyticaceae</taxon>
        <taxon>Holtiella</taxon>
    </lineage>
</organism>
<keyword evidence="2" id="KW-1185">Reference proteome</keyword>
<comment type="caution">
    <text evidence="1">The sequence shown here is derived from an EMBL/GenBank/DDBJ whole genome shotgun (WGS) entry which is preliminary data.</text>
</comment>
<dbReference type="EMBL" id="JAQIFT010000074">
    <property type="protein sequence ID" value="MDA3734169.1"/>
    <property type="molecule type" value="Genomic_DNA"/>
</dbReference>
<accession>A0AA42DWR8</accession>
<dbReference type="AlphaFoldDB" id="A0AA42DWR8"/>
<gene>
    <name evidence="1" type="ORF">PBV87_22100</name>
</gene>
<evidence type="ECO:0000313" key="1">
    <source>
        <dbReference type="EMBL" id="MDA3734169.1"/>
    </source>
</evidence>
<proteinExistence type="predicted"/>
<dbReference type="Proteomes" id="UP001169242">
    <property type="component" value="Unassembled WGS sequence"/>
</dbReference>
<protein>
    <submittedName>
        <fullName evidence="1">Uncharacterized protein</fullName>
    </submittedName>
</protein>
<dbReference type="RefSeq" id="WP_053982661.1">
    <property type="nucleotide sequence ID" value="NZ_JAQIFT010000074.1"/>
</dbReference>
<evidence type="ECO:0000313" key="2">
    <source>
        <dbReference type="Proteomes" id="UP001169242"/>
    </source>
</evidence>